<dbReference type="RefSeq" id="XP_040675114.1">
    <property type="nucleotide sequence ID" value="XM_040826855.1"/>
</dbReference>
<name>A0A0B2WJE7_METAS</name>
<evidence type="ECO:0000256" key="8">
    <source>
        <dbReference type="ARBA" id="ARBA00023008"/>
    </source>
</evidence>
<dbReference type="Pfam" id="PF00394">
    <property type="entry name" value="Cu-oxidase"/>
    <property type="match status" value="1"/>
</dbReference>
<dbReference type="Pfam" id="PF07731">
    <property type="entry name" value="Cu-oxidase_2"/>
    <property type="match status" value="1"/>
</dbReference>
<evidence type="ECO:0000256" key="11">
    <source>
        <dbReference type="ARBA" id="ARBA00045661"/>
    </source>
</evidence>
<dbReference type="PROSITE" id="PS00080">
    <property type="entry name" value="MULTICOPPER_OXIDASE2"/>
    <property type="match status" value="1"/>
</dbReference>
<dbReference type="PANTHER" id="PTHR11709">
    <property type="entry name" value="MULTI-COPPER OXIDASE"/>
    <property type="match status" value="1"/>
</dbReference>
<proteinExistence type="inferred from homology"/>
<dbReference type="InterPro" id="IPR033138">
    <property type="entry name" value="Cu_oxidase_CS"/>
</dbReference>
<feature type="domain" description="Plastocyanin-like" evidence="13">
    <location>
        <begin position="159"/>
        <end position="315"/>
    </location>
</feature>
<feature type="chain" id="PRO_5002096635" description="Laccase 1" evidence="12">
    <location>
        <begin position="18"/>
        <end position="610"/>
    </location>
</feature>
<dbReference type="GO" id="GO:0009986">
    <property type="term" value="C:cell surface"/>
    <property type="evidence" value="ECO:0007669"/>
    <property type="project" value="UniProtKB-SubCell"/>
</dbReference>
<evidence type="ECO:0000256" key="12">
    <source>
        <dbReference type="SAM" id="SignalP"/>
    </source>
</evidence>
<comment type="subcellular location">
    <subcellularLocation>
        <location evidence="1">Cell surface</location>
    </subcellularLocation>
</comment>
<dbReference type="PANTHER" id="PTHR11709:SF394">
    <property type="entry name" value="FI03373P-RELATED"/>
    <property type="match status" value="1"/>
</dbReference>
<evidence type="ECO:0000256" key="7">
    <source>
        <dbReference type="ARBA" id="ARBA00023002"/>
    </source>
</evidence>
<dbReference type="AlphaFoldDB" id="A0A0B2WJE7"/>
<dbReference type="InterPro" id="IPR011706">
    <property type="entry name" value="Cu-oxidase_C"/>
</dbReference>
<dbReference type="NCBIfam" id="TIGR03390">
    <property type="entry name" value="ascorbOXfungal"/>
    <property type="match status" value="1"/>
</dbReference>
<dbReference type="GO" id="GO:0016491">
    <property type="term" value="F:oxidoreductase activity"/>
    <property type="evidence" value="ECO:0007669"/>
    <property type="project" value="UniProtKB-KW"/>
</dbReference>
<feature type="domain" description="Plastocyanin-like" evidence="15">
    <location>
        <begin position="41"/>
        <end position="150"/>
    </location>
</feature>
<dbReference type="SUPFAM" id="SSF49503">
    <property type="entry name" value="Cupredoxins"/>
    <property type="match status" value="3"/>
</dbReference>
<evidence type="ECO:0000313" key="17">
    <source>
        <dbReference type="Proteomes" id="UP000030816"/>
    </source>
</evidence>
<comment type="pathway">
    <text evidence="2">Pigment biosynthesis.</text>
</comment>
<reference evidence="16 17" key="1">
    <citation type="journal article" date="2014" name="Proc. Natl. Acad. Sci. U.S.A.">
        <title>Trajectory and genomic determinants of fungal-pathogen speciation and host adaptation.</title>
        <authorList>
            <person name="Hu X."/>
            <person name="Xiao G."/>
            <person name="Zheng P."/>
            <person name="Shang Y."/>
            <person name="Su Y."/>
            <person name="Zhang X."/>
            <person name="Liu X."/>
            <person name="Zhan S."/>
            <person name="St Leger R.J."/>
            <person name="Wang C."/>
        </authorList>
    </citation>
    <scope>NUCLEOTIDE SEQUENCE [LARGE SCALE GENOMIC DNA]</scope>
    <source>
        <strain evidence="16 17">ARSEF 1941</strain>
    </source>
</reference>
<dbReference type="HOGENOM" id="CLU_006504_8_3_1"/>
<evidence type="ECO:0000256" key="9">
    <source>
        <dbReference type="ARBA" id="ARBA00023180"/>
    </source>
</evidence>
<evidence type="ECO:0000256" key="1">
    <source>
        <dbReference type="ARBA" id="ARBA00004241"/>
    </source>
</evidence>
<evidence type="ECO:0000313" key="16">
    <source>
        <dbReference type="EMBL" id="KHN94048.1"/>
    </source>
</evidence>
<protein>
    <recommendedName>
        <fullName evidence="4">Laccase 1</fullName>
    </recommendedName>
    <alternativeName>
        <fullName evidence="10">Conidial pigment biosynthesis oxidase Mlac1</fullName>
    </alternativeName>
</protein>
<keyword evidence="17" id="KW-1185">Reference proteome</keyword>
<feature type="domain" description="Plastocyanin-like" evidence="14">
    <location>
        <begin position="434"/>
        <end position="558"/>
    </location>
</feature>
<feature type="signal peptide" evidence="12">
    <location>
        <begin position="1"/>
        <end position="17"/>
    </location>
</feature>
<dbReference type="InterPro" id="IPR008972">
    <property type="entry name" value="Cupredoxin"/>
</dbReference>
<keyword evidence="7" id="KW-0560">Oxidoreductase</keyword>
<evidence type="ECO:0000259" key="14">
    <source>
        <dbReference type="Pfam" id="PF07731"/>
    </source>
</evidence>
<dbReference type="InterPro" id="IPR002355">
    <property type="entry name" value="Cu_oxidase_Cu_BS"/>
</dbReference>
<keyword evidence="9" id="KW-0325">Glycoprotein</keyword>
<evidence type="ECO:0000259" key="13">
    <source>
        <dbReference type="Pfam" id="PF00394"/>
    </source>
</evidence>
<evidence type="ECO:0000256" key="4">
    <source>
        <dbReference type="ARBA" id="ARBA00015790"/>
    </source>
</evidence>
<dbReference type="Pfam" id="PF07732">
    <property type="entry name" value="Cu-oxidase_3"/>
    <property type="match status" value="1"/>
</dbReference>
<sequence length="610" mass="68142">MFSSLGHMVLFVAGTLAELQVHDAATFQPDYVLQASLVPLEVNCNTRPSVALNGTSPGPTLFLTEGKTTWIRVYNGIPDQNLTVHWHGLSQRTAPFSDGTPFVTQWPIPPNHFFDYEINPEHGDAGTYFYHSHVGFQQVTAHGALIVRDALEPAYNYDEDLVMTVADYYAKDDETIVSGLRADPFVWSGEPEAISIQGHTGTANFDRDPSCTPYIIDVEPGKTYRLRVIGATVLSLVKIGIEHHPSLEVIEADGAYTQPVVVDHIQVASGQRFSYLLRTLSRHDIRKAKKTQFWIRYESRDRPKEVSGFALLRYRMSKCPPPKKSLPLSLPPTSPVTLPRRTSDYLEYQLQPRPGPSASEFPRLSEVTRTVRIQVNQKLTTGRFRDGKLDGSLVWEQNGLSWKENAQASTNAMPYLIQEYRGGHATNYTRALAHGGFDPVTKVFPAKVGEVVDIVWENNGGVTGNFDFHPMHLHGQHAYDLGSGPGTYNAVENEKRFLSFTPAPRDTTVLYRYGDKGLPHTTSGWRAWRIPITPRNIGVWMMHCHIAQHAIMGMNTVWAFGDRASILNKFPAPPFSAGYLDFGGSAYGNKTWDPLVNHYFAADNSLPSRT</sequence>
<dbReference type="PROSITE" id="PS00079">
    <property type="entry name" value="MULTICOPPER_OXIDASE1"/>
    <property type="match status" value="1"/>
</dbReference>
<keyword evidence="8" id="KW-0186">Copper</keyword>
<dbReference type="GO" id="GO:0005507">
    <property type="term" value="F:copper ion binding"/>
    <property type="evidence" value="ECO:0007669"/>
    <property type="project" value="InterPro"/>
</dbReference>
<accession>A0A0B2WJE7</accession>
<dbReference type="InterPro" id="IPR017762">
    <property type="entry name" value="Multicopper_oxidase_fun"/>
</dbReference>
<dbReference type="InterPro" id="IPR045087">
    <property type="entry name" value="Cu-oxidase_fam"/>
</dbReference>
<evidence type="ECO:0000259" key="15">
    <source>
        <dbReference type="Pfam" id="PF07732"/>
    </source>
</evidence>
<gene>
    <name evidence="16" type="ORF">MAM_08057</name>
</gene>
<organism evidence="16 17">
    <name type="scientific">Metarhizium album (strain ARSEF 1941)</name>
    <dbReference type="NCBI Taxonomy" id="1081103"/>
    <lineage>
        <taxon>Eukaryota</taxon>
        <taxon>Fungi</taxon>
        <taxon>Dikarya</taxon>
        <taxon>Ascomycota</taxon>
        <taxon>Pezizomycotina</taxon>
        <taxon>Sordariomycetes</taxon>
        <taxon>Hypocreomycetidae</taxon>
        <taxon>Hypocreales</taxon>
        <taxon>Clavicipitaceae</taxon>
        <taxon>Metarhizium</taxon>
    </lineage>
</organism>
<keyword evidence="5" id="KW-0479">Metal-binding</keyword>
<comment type="caution">
    <text evidence="16">The sequence shown here is derived from an EMBL/GenBank/DDBJ whole genome shotgun (WGS) entry which is preliminary data.</text>
</comment>
<dbReference type="GeneID" id="63742512"/>
<dbReference type="InterPro" id="IPR001117">
    <property type="entry name" value="Cu-oxidase_2nd"/>
</dbReference>
<dbReference type="OrthoDB" id="2121828at2759"/>
<dbReference type="Proteomes" id="UP000030816">
    <property type="component" value="Unassembled WGS sequence"/>
</dbReference>
<evidence type="ECO:0000256" key="3">
    <source>
        <dbReference type="ARBA" id="ARBA00010609"/>
    </source>
</evidence>
<keyword evidence="6 12" id="KW-0732">Signal</keyword>
<evidence type="ECO:0000256" key="6">
    <source>
        <dbReference type="ARBA" id="ARBA00022729"/>
    </source>
</evidence>
<dbReference type="STRING" id="1081103.A0A0B2WJE7"/>
<comment type="function">
    <text evidence="11">Laccase; part of the Pks1 gene cluster that mediates the biosynthesis of an anthraquinone derivative pigment that contributes to conidial pigmentation that provides protection from UV radiation, heat and cold stress. The polyketide synthase Pks1 produces 1-acetyl-2,4,6,8-tetrahydroxy-9,10-anthraquinone though condensation of acetyl-CoA with malonyl-CoA. The dehydratase EthD and the laccase Mlac1 further convert the anthraquinone derivative into the final conidial pigment.</text>
</comment>
<dbReference type="EMBL" id="AZHE01000042">
    <property type="protein sequence ID" value="KHN94048.1"/>
    <property type="molecule type" value="Genomic_DNA"/>
</dbReference>
<dbReference type="CDD" id="cd13873">
    <property type="entry name" value="CuRO_2_AAO_like_2"/>
    <property type="match status" value="1"/>
</dbReference>
<evidence type="ECO:0000256" key="5">
    <source>
        <dbReference type="ARBA" id="ARBA00022723"/>
    </source>
</evidence>
<dbReference type="InterPro" id="IPR011707">
    <property type="entry name" value="Cu-oxidase-like_N"/>
</dbReference>
<dbReference type="Gene3D" id="2.60.40.420">
    <property type="entry name" value="Cupredoxins - blue copper proteins"/>
    <property type="match status" value="3"/>
</dbReference>
<comment type="similarity">
    <text evidence="3">Belongs to the multicopper oxidase family.</text>
</comment>
<evidence type="ECO:0000256" key="2">
    <source>
        <dbReference type="ARBA" id="ARBA00004732"/>
    </source>
</evidence>
<evidence type="ECO:0000256" key="10">
    <source>
        <dbReference type="ARBA" id="ARBA00030989"/>
    </source>
</evidence>